<accession>A0A922E488</accession>
<evidence type="ECO:0000256" key="1">
    <source>
        <dbReference type="ARBA" id="ARBA00004370"/>
    </source>
</evidence>
<gene>
    <name evidence="11" type="ORF">I3842_09G103600</name>
</gene>
<keyword evidence="5" id="KW-0479">Metal-binding</keyword>
<dbReference type="PANTHER" id="PTHR47955">
    <property type="entry name" value="CYTOCHROME P450 FAMILY 71 PROTEIN"/>
    <property type="match status" value="1"/>
</dbReference>
<keyword evidence="10" id="KW-0472">Membrane</keyword>
<dbReference type="EMBL" id="CM031833">
    <property type="protein sequence ID" value="KAG6695546.1"/>
    <property type="molecule type" value="Genomic_DNA"/>
</dbReference>
<protein>
    <recommendedName>
        <fullName evidence="13">Cytochrome P450</fullName>
    </recommendedName>
</protein>
<evidence type="ECO:0000256" key="10">
    <source>
        <dbReference type="ARBA" id="ARBA00023136"/>
    </source>
</evidence>
<evidence type="ECO:0000313" key="12">
    <source>
        <dbReference type="Proteomes" id="UP000811246"/>
    </source>
</evidence>
<evidence type="ECO:0000256" key="8">
    <source>
        <dbReference type="ARBA" id="ARBA00023004"/>
    </source>
</evidence>
<comment type="similarity">
    <text evidence="2">Belongs to the cytochrome P450 family.</text>
</comment>
<proteinExistence type="inferred from homology"/>
<dbReference type="GO" id="GO:0020037">
    <property type="term" value="F:heme binding"/>
    <property type="evidence" value="ECO:0007669"/>
    <property type="project" value="InterPro"/>
</dbReference>
<dbReference type="GO" id="GO:0016020">
    <property type="term" value="C:membrane"/>
    <property type="evidence" value="ECO:0007669"/>
    <property type="project" value="UniProtKB-SubCell"/>
</dbReference>
<name>A0A922E488_CARIL</name>
<organism evidence="11 12">
    <name type="scientific">Carya illinoinensis</name>
    <name type="common">Pecan</name>
    <dbReference type="NCBI Taxonomy" id="32201"/>
    <lineage>
        <taxon>Eukaryota</taxon>
        <taxon>Viridiplantae</taxon>
        <taxon>Streptophyta</taxon>
        <taxon>Embryophyta</taxon>
        <taxon>Tracheophyta</taxon>
        <taxon>Spermatophyta</taxon>
        <taxon>Magnoliopsida</taxon>
        <taxon>eudicotyledons</taxon>
        <taxon>Gunneridae</taxon>
        <taxon>Pentapetalae</taxon>
        <taxon>rosids</taxon>
        <taxon>fabids</taxon>
        <taxon>Fagales</taxon>
        <taxon>Juglandaceae</taxon>
        <taxon>Carya</taxon>
    </lineage>
</organism>
<keyword evidence="6" id="KW-1133">Transmembrane helix</keyword>
<evidence type="ECO:0000256" key="7">
    <source>
        <dbReference type="ARBA" id="ARBA00023002"/>
    </source>
</evidence>
<dbReference type="PANTHER" id="PTHR47955:SF9">
    <property type="entry name" value="PREMNASPIRODIENE OXYGENASE-LIKE"/>
    <property type="match status" value="1"/>
</dbReference>
<evidence type="ECO:0008006" key="13">
    <source>
        <dbReference type="Google" id="ProtNLM"/>
    </source>
</evidence>
<dbReference type="GO" id="GO:0005506">
    <property type="term" value="F:iron ion binding"/>
    <property type="evidence" value="ECO:0007669"/>
    <property type="project" value="InterPro"/>
</dbReference>
<evidence type="ECO:0000256" key="6">
    <source>
        <dbReference type="ARBA" id="ARBA00022989"/>
    </source>
</evidence>
<evidence type="ECO:0000256" key="4">
    <source>
        <dbReference type="ARBA" id="ARBA00022692"/>
    </source>
</evidence>
<keyword evidence="8" id="KW-0408">Iron</keyword>
<evidence type="ECO:0000313" key="11">
    <source>
        <dbReference type="EMBL" id="KAG6695546.1"/>
    </source>
</evidence>
<comment type="subcellular location">
    <subcellularLocation>
        <location evidence="1">Membrane</location>
    </subcellularLocation>
</comment>
<dbReference type="GO" id="GO:0016705">
    <property type="term" value="F:oxidoreductase activity, acting on paired donors, with incorporation or reduction of molecular oxygen"/>
    <property type="evidence" value="ECO:0007669"/>
    <property type="project" value="InterPro"/>
</dbReference>
<dbReference type="AlphaFoldDB" id="A0A922E488"/>
<reference evidence="11" key="1">
    <citation type="submission" date="2021-01" db="EMBL/GenBank/DDBJ databases">
        <authorList>
            <person name="Lovell J.T."/>
            <person name="Bentley N."/>
            <person name="Bhattarai G."/>
            <person name="Jenkins J.W."/>
            <person name="Sreedasyam A."/>
            <person name="Alarcon Y."/>
            <person name="Bock C."/>
            <person name="Boston L."/>
            <person name="Carlson J."/>
            <person name="Cervantes K."/>
            <person name="Clermont K."/>
            <person name="Krom N."/>
            <person name="Kubenka K."/>
            <person name="Mamidi S."/>
            <person name="Mattison C."/>
            <person name="Monteros M."/>
            <person name="Pisani C."/>
            <person name="Plott C."/>
            <person name="Rajasekar S."/>
            <person name="Rhein H.S."/>
            <person name="Rohla C."/>
            <person name="Song M."/>
            <person name="Hilaire R.S."/>
            <person name="Shu S."/>
            <person name="Wells L."/>
            <person name="Wang X."/>
            <person name="Webber J."/>
            <person name="Heerema R.J."/>
            <person name="Klein P."/>
            <person name="Conner P."/>
            <person name="Grauke L."/>
            <person name="Grimwood J."/>
            <person name="Schmutz J."/>
            <person name="Randall J.J."/>
        </authorList>
    </citation>
    <scope>NUCLEOTIDE SEQUENCE</scope>
    <source>
        <tissue evidence="11">Leaf</tissue>
    </source>
</reference>
<dbReference type="Proteomes" id="UP000811246">
    <property type="component" value="Chromosome 9"/>
</dbReference>
<evidence type="ECO:0000256" key="2">
    <source>
        <dbReference type="ARBA" id="ARBA00010617"/>
    </source>
</evidence>
<comment type="caution">
    <text evidence="11">The sequence shown here is derived from an EMBL/GenBank/DDBJ whole genome shotgun (WGS) entry which is preliminary data.</text>
</comment>
<evidence type="ECO:0000256" key="3">
    <source>
        <dbReference type="ARBA" id="ARBA00022617"/>
    </source>
</evidence>
<dbReference type="GO" id="GO:0004497">
    <property type="term" value="F:monooxygenase activity"/>
    <property type="evidence" value="ECO:0007669"/>
    <property type="project" value="UniProtKB-KW"/>
</dbReference>
<evidence type="ECO:0000256" key="5">
    <source>
        <dbReference type="ARBA" id="ARBA00022723"/>
    </source>
</evidence>
<keyword evidence="9" id="KW-0503">Monooxygenase</keyword>
<keyword evidence="7" id="KW-0560">Oxidoreductase</keyword>
<dbReference type="InterPro" id="IPR001128">
    <property type="entry name" value="Cyt_P450"/>
</dbReference>
<sequence>MFEYSLALTTSLFLLALIWLLKRCKRPAKVQKLPPGPWKLPLIGNLHNLVGFLPHHALRDLARKHGPLMHLQLGEVSAVVATSPRLAREFLRTHELAFGKKQEIFAAKILTYDGSDIAFSPFGDYWKQMRKVCVTELLSAKRVQSFSSLREDEVCNLVESIRLSSGSPINLTEKIYSLTSTIVCKAAFGSKCKDPDVFLSLAREAISAAGGFDLADLFPSQKFLRVITGMKTKVEGMHRKIDKILENIIQEHKENQMSAGISEVERGQEDLVDVLLRLQQSSGLEVPITTKNIKAVIWGGGCARECY</sequence>
<dbReference type="Pfam" id="PF00067">
    <property type="entry name" value="p450"/>
    <property type="match status" value="1"/>
</dbReference>
<keyword evidence="3" id="KW-0349">Heme</keyword>
<evidence type="ECO:0000256" key="9">
    <source>
        <dbReference type="ARBA" id="ARBA00023033"/>
    </source>
</evidence>
<keyword evidence="4" id="KW-0812">Transmembrane</keyword>